<comment type="subcellular location">
    <subcellularLocation>
        <location evidence="1">Cell envelope</location>
    </subcellularLocation>
</comment>
<evidence type="ECO:0000256" key="1">
    <source>
        <dbReference type="ARBA" id="ARBA00004196"/>
    </source>
</evidence>
<keyword evidence="4" id="KW-0676">Redox-active center</keyword>
<dbReference type="AlphaFoldDB" id="A0A7Y0AEA5"/>
<accession>A0A7Y0AEA5</accession>
<reference evidence="7 8" key="1">
    <citation type="submission" date="2020-04" db="EMBL/GenBank/DDBJ databases">
        <title>Hymenobacter polaris sp. nov., isolated from Arctic soil.</title>
        <authorList>
            <person name="Dahal R.H."/>
        </authorList>
    </citation>
    <scope>NUCLEOTIDE SEQUENCE [LARGE SCALE GENOMIC DNA]</scope>
    <source>
        <strain evidence="7 8">RP-2-7</strain>
    </source>
</reference>
<proteinExistence type="predicted"/>
<dbReference type="Gene3D" id="3.40.30.10">
    <property type="entry name" value="Glutaredoxin"/>
    <property type="match status" value="1"/>
</dbReference>
<dbReference type="InterPro" id="IPR036249">
    <property type="entry name" value="Thioredoxin-like_sf"/>
</dbReference>
<dbReference type="InterPro" id="IPR000866">
    <property type="entry name" value="AhpC/TSA"/>
</dbReference>
<dbReference type="GO" id="GO:0016491">
    <property type="term" value="F:oxidoreductase activity"/>
    <property type="evidence" value="ECO:0007669"/>
    <property type="project" value="InterPro"/>
</dbReference>
<keyword evidence="5" id="KW-0732">Signal</keyword>
<dbReference type="Pfam" id="PF00578">
    <property type="entry name" value="AhpC-TSA"/>
    <property type="match status" value="1"/>
</dbReference>
<keyword evidence="3" id="KW-1015">Disulfide bond</keyword>
<feature type="domain" description="Thioredoxin" evidence="6">
    <location>
        <begin position="244"/>
        <end position="388"/>
    </location>
</feature>
<dbReference type="InterPro" id="IPR050553">
    <property type="entry name" value="Thioredoxin_ResA/DsbE_sf"/>
</dbReference>
<feature type="chain" id="PRO_5030937651" evidence="5">
    <location>
        <begin position="25"/>
        <end position="389"/>
    </location>
</feature>
<dbReference type="InterPro" id="IPR025380">
    <property type="entry name" value="DUF4369"/>
</dbReference>
<organism evidence="7 8">
    <name type="scientific">Hymenobacter polaris</name>
    <dbReference type="NCBI Taxonomy" id="2682546"/>
    <lineage>
        <taxon>Bacteria</taxon>
        <taxon>Pseudomonadati</taxon>
        <taxon>Bacteroidota</taxon>
        <taxon>Cytophagia</taxon>
        <taxon>Cytophagales</taxon>
        <taxon>Hymenobacteraceae</taxon>
        <taxon>Hymenobacter</taxon>
    </lineage>
</organism>
<evidence type="ECO:0000256" key="5">
    <source>
        <dbReference type="SAM" id="SignalP"/>
    </source>
</evidence>
<protein>
    <submittedName>
        <fullName evidence="7">AhpC/TSA family protein</fullName>
    </submittedName>
</protein>
<dbReference type="InterPro" id="IPR013766">
    <property type="entry name" value="Thioredoxin_domain"/>
</dbReference>
<evidence type="ECO:0000256" key="4">
    <source>
        <dbReference type="ARBA" id="ARBA00023284"/>
    </source>
</evidence>
<dbReference type="GO" id="GO:0030313">
    <property type="term" value="C:cell envelope"/>
    <property type="evidence" value="ECO:0007669"/>
    <property type="project" value="UniProtKB-SubCell"/>
</dbReference>
<dbReference type="GO" id="GO:0016209">
    <property type="term" value="F:antioxidant activity"/>
    <property type="evidence" value="ECO:0007669"/>
    <property type="project" value="InterPro"/>
</dbReference>
<comment type="caution">
    <text evidence="7">The sequence shown here is derived from an EMBL/GenBank/DDBJ whole genome shotgun (WGS) entry which is preliminary data.</text>
</comment>
<dbReference type="EMBL" id="JABBGH010000002">
    <property type="protein sequence ID" value="NML65779.1"/>
    <property type="molecule type" value="Genomic_DNA"/>
</dbReference>
<evidence type="ECO:0000313" key="8">
    <source>
        <dbReference type="Proteomes" id="UP000559626"/>
    </source>
</evidence>
<keyword evidence="8" id="KW-1185">Reference proteome</keyword>
<dbReference type="SUPFAM" id="SSF52833">
    <property type="entry name" value="Thioredoxin-like"/>
    <property type="match status" value="1"/>
</dbReference>
<keyword evidence="2" id="KW-0201">Cytochrome c-type biogenesis</keyword>
<evidence type="ECO:0000256" key="3">
    <source>
        <dbReference type="ARBA" id="ARBA00023157"/>
    </source>
</evidence>
<dbReference type="PROSITE" id="PS51352">
    <property type="entry name" value="THIOREDOXIN_2"/>
    <property type="match status" value="1"/>
</dbReference>
<dbReference type="PANTHER" id="PTHR42852">
    <property type="entry name" value="THIOL:DISULFIDE INTERCHANGE PROTEIN DSBE"/>
    <property type="match status" value="1"/>
</dbReference>
<evidence type="ECO:0000256" key="2">
    <source>
        <dbReference type="ARBA" id="ARBA00022748"/>
    </source>
</evidence>
<dbReference type="CDD" id="cd02966">
    <property type="entry name" value="TlpA_like_family"/>
    <property type="match status" value="1"/>
</dbReference>
<dbReference type="PROSITE" id="PS00194">
    <property type="entry name" value="THIOREDOXIN_1"/>
    <property type="match status" value="1"/>
</dbReference>
<dbReference type="Pfam" id="PF14289">
    <property type="entry name" value="DUF4369"/>
    <property type="match status" value="1"/>
</dbReference>
<gene>
    <name evidence="7" type="ORF">HHL22_11230</name>
</gene>
<feature type="signal peptide" evidence="5">
    <location>
        <begin position="1"/>
        <end position="24"/>
    </location>
</feature>
<dbReference type="Proteomes" id="UP000559626">
    <property type="component" value="Unassembled WGS sequence"/>
</dbReference>
<evidence type="ECO:0000313" key="7">
    <source>
        <dbReference type="EMBL" id="NML65779.1"/>
    </source>
</evidence>
<dbReference type="GO" id="GO:0017004">
    <property type="term" value="P:cytochrome complex assembly"/>
    <property type="evidence" value="ECO:0007669"/>
    <property type="project" value="UniProtKB-KW"/>
</dbReference>
<dbReference type="InterPro" id="IPR017937">
    <property type="entry name" value="Thioredoxin_CS"/>
</dbReference>
<evidence type="ECO:0000259" key="6">
    <source>
        <dbReference type="PROSITE" id="PS51352"/>
    </source>
</evidence>
<sequence length="389" mass="42292">MKTLPTRRALSLALSLGAPTLLFAQGGAYTVQGQLSKKLPTGKAYILMPSPTGFQLDSAAVNKGRFTFKGNVTAPVKAQLLVAQPGHPFFLNRPSHYQPITIFLEPGTARVLSPDSLAHATIGGTALNVDQQRLKQLTQLTTARMDAVMAEWRAATPEKRKDKAFEDSIDKRNDEAEAANNVLLKQFIQSHPNSLVSLYALEDLGGFAPDAAVVGPIFEGLTPSVRQSARGQRYATKLDKIRKLAIGAVAPDFTQADATGKQVKLSDFRGKYVLVDFWASWCGPCRRENPNVVANYNKFRDKNFTVLGVSLDQPSGRDAWLKAIDTDGLAWTQVSDLKGWKNEAAQLYDIQAIPQNLLIGPDGRIVAKNIRGEELGQKLAAVLPTASAQ</sequence>
<dbReference type="PANTHER" id="PTHR42852:SF6">
    <property type="entry name" value="THIOL:DISULFIDE INTERCHANGE PROTEIN DSBE"/>
    <property type="match status" value="1"/>
</dbReference>
<name>A0A7Y0AEA5_9BACT</name>
<dbReference type="RefSeq" id="WP_169531324.1">
    <property type="nucleotide sequence ID" value="NZ_JABBGH010000002.1"/>
</dbReference>